<dbReference type="GO" id="GO:0030246">
    <property type="term" value="F:carbohydrate binding"/>
    <property type="evidence" value="ECO:0007669"/>
    <property type="project" value="UniProtKB-KW"/>
</dbReference>
<evidence type="ECO:0000313" key="12">
    <source>
        <dbReference type="EMBL" id="KAK7116714.1"/>
    </source>
</evidence>
<keyword evidence="4 10" id="KW-0430">Lectin</keyword>
<keyword evidence="13" id="KW-1185">Reference proteome</keyword>
<dbReference type="SUPFAM" id="SSF50370">
    <property type="entry name" value="Ricin B-like lectins"/>
    <property type="match status" value="1"/>
</dbReference>
<evidence type="ECO:0000259" key="11">
    <source>
        <dbReference type="SMART" id="SM00458"/>
    </source>
</evidence>
<evidence type="ECO:0000256" key="1">
    <source>
        <dbReference type="ARBA" id="ARBA00004323"/>
    </source>
</evidence>
<proteinExistence type="inferred from homology"/>
<dbReference type="EMBL" id="JBAMIC010000001">
    <property type="protein sequence ID" value="KAK7116714.1"/>
    <property type="molecule type" value="Genomic_DNA"/>
</dbReference>
<keyword evidence="6 10" id="KW-1133">Transmembrane helix</keyword>
<gene>
    <name evidence="12" type="ORF">V1264_002346</name>
</gene>
<comment type="pathway">
    <text evidence="10">Protein modification; protein glycosylation.</text>
</comment>
<keyword evidence="10" id="KW-0328">Glycosyltransferase</keyword>
<protein>
    <recommendedName>
        <fullName evidence="10">Polypeptide N-acetylgalactosaminyltransferase</fullName>
        <ecNumber evidence="10">2.4.1.-</ecNumber>
    </recommendedName>
    <alternativeName>
        <fullName evidence="10">Protein-UDP acetylgalactosaminyltransferase</fullName>
    </alternativeName>
</protein>
<evidence type="ECO:0000256" key="6">
    <source>
        <dbReference type="ARBA" id="ARBA00022989"/>
    </source>
</evidence>
<dbReference type="GO" id="GO:0000139">
    <property type="term" value="C:Golgi membrane"/>
    <property type="evidence" value="ECO:0007669"/>
    <property type="project" value="UniProtKB-SubCell"/>
</dbReference>
<dbReference type="PANTHER" id="PTHR11675">
    <property type="entry name" value="N-ACETYLGALACTOSAMINYLTRANSFERASE"/>
    <property type="match status" value="1"/>
</dbReference>
<keyword evidence="8 10" id="KW-0472">Membrane</keyword>
<feature type="transmembrane region" description="Helical" evidence="10">
    <location>
        <begin position="7"/>
        <end position="27"/>
    </location>
</feature>
<feature type="domain" description="Ricin B lectin" evidence="11">
    <location>
        <begin position="464"/>
        <end position="586"/>
    </location>
</feature>
<dbReference type="GO" id="GO:0004653">
    <property type="term" value="F:polypeptide N-acetylgalactosaminyltransferase activity"/>
    <property type="evidence" value="ECO:0007669"/>
    <property type="project" value="TreeGrafter"/>
</dbReference>
<dbReference type="PROSITE" id="PS50231">
    <property type="entry name" value="RICIN_B_LECTIN"/>
    <property type="match status" value="1"/>
</dbReference>
<dbReference type="InterPro" id="IPR029044">
    <property type="entry name" value="Nucleotide-diphossugar_trans"/>
</dbReference>
<keyword evidence="9 10" id="KW-1015">Disulfide bond</keyword>
<evidence type="ECO:0000256" key="10">
    <source>
        <dbReference type="RuleBase" id="RU361242"/>
    </source>
</evidence>
<comment type="cofactor">
    <cofactor evidence="10">
        <name>Mn(2+)</name>
        <dbReference type="ChEBI" id="CHEBI:29035"/>
    </cofactor>
</comment>
<keyword evidence="10" id="KW-0808">Transferase</keyword>
<comment type="subcellular location">
    <subcellularLocation>
        <location evidence="1 10">Golgi apparatus membrane</location>
        <topology evidence="1 10">Single-pass type II membrane protein</topology>
    </subcellularLocation>
</comment>
<dbReference type="Gene3D" id="2.80.10.50">
    <property type="match status" value="1"/>
</dbReference>
<dbReference type="GO" id="GO:0006493">
    <property type="term" value="P:protein O-linked glycosylation"/>
    <property type="evidence" value="ECO:0007669"/>
    <property type="project" value="TreeGrafter"/>
</dbReference>
<keyword evidence="3 10" id="KW-0812">Transmembrane</keyword>
<dbReference type="SUPFAM" id="SSF53448">
    <property type="entry name" value="Nucleotide-diphospho-sugar transferases"/>
    <property type="match status" value="1"/>
</dbReference>
<dbReference type="Gene3D" id="3.90.550.10">
    <property type="entry name" value="Spore Coat Polysaccharide Biosynthesis Protein SpsA, Chain A"/>
    <property type="match status" value="1"/>
</dbReference>
<dbReference type="SMART" id="SM00458">
    <property type="entry name" value="RICIN"/>
    <property type="match status" value="1"/>
</dbReference>
<dbReference type="CDD" id="cd02510">
    <property type="entry name" value="pp-GalNAc-T"/>
    <property type="match status" value="1"/>
</dbReference>
<comment type="similarity">
    <text evidence="2 10">Belongs to the glycosyltransferase 2 family. GalNAc-T subfamily.</text>
</comment>
<dbReference type="InterPro" id="IPR000772">
    <property type="entry name" value="Ricin_B_lectin"/>
</dbReference>
<sequence length="589" mass="67436">MKLHQRYVIIFVVCVMVLVSVNVFLAVNNKPSLLSNVQSWPEMFKNRPGKESVPTETNRLSRRLTAEEFRKDSKLKTGNPLIDDYGSNNLMAPGEQGQAVTVPVNMQANVTAALETYRINVWASDVIPLNRLVPDSRFPGCAGQPYPKDLPTTSVIIPFHDEWYSVLLRTVYSVINRTPRHLLWEIILVDDASSMRKLKGELDNYIANNFPEGLVKVVRLKERVGLIRARMEGVRQATGEVIVIFDSHMEVNIQWLEPLLVQVKSDRKSFALGILDYILPDSFLYDWHKGYLTRYGFDWRLVFFETFFRPDLYGADDAAPKRGTMMVGAAFAVDRKYFLELGGYDEGMDVWGGENLELSWRVWMCGGSLIHIPCSKLGHIARVQPYSFPAGRRQTEVHNYKRAVELWMEDDHKKFVQDYFPEMKDADPGDLTERRKLKEKLKCKNFTWYLDNIWPELAVFGRNSTAWGTIRNAATNVCLDNHSFLFTYAEPLYADQCHGTLCTQGFTLTKEGLLRSSLQCLVVKEDSPGARVQLEDCIIGPKDKWTHPRPNENIRHERSGMCLDLCGNQPCVKACTTIVSQMWTFSSYL</sequence>
<dbReference type="InterPro" id="IPR045885">
    <property type="entry name" value="GalNAc-T"/>
</dbReference>
<dbReference type="InterPro" id="IPR001173">
    <property type="entry name" value="Glyco_trans_2-like"/>
</dbReference>
<dbReference type="EC" id="2.4.1.-" evidence="10"/>
<dbReference type="InterPro" id="IPR035992">
    <property type="entry name" value="Ricin_B-like_lectins"/>
</dbReference>
<keyword evidence="7 10" id="KW-0333">Golgi apparatus</keyword>
<name>A0AAN9C405_9CAEN</name>
<evidence type="ECO:0000256" key="3">
    <source>
        <dbReference type="ARBA" id="ARBA00022692"/>
    </source>
</evidence>
<dbReference type="Pfam" id="PF00535">
    <property type="entry name" value="Glycos_transf_2"/>
    <property type="match status" value="1"/>
</dbReference>
<evidence type="ECO:0000256" key="4">
    <source>
        <dbReference type="ARBA" id="ARBA00022734"/>
    </source>
</evidence>
<evidence type="ECO:0000256" key="5">
    <source>
        <dbReference type="ARBA" id="ARBA00022968"/>
    </source>
</evidence>
<evidence type="ECO:0000256" key="8">
    <source>
        <dbReference type="ARBA" id="ARBA00023136"/>
    </source>
</evidence>
<dbReference type="Proteomes" id="UP001374579">
    <property type="component" value="Unassembled WGS sequence"/>
</dbReference>
<dbReference type="AlphaFoldDB" id="A0AAN9C405"/>
<keyword evidence="10" id="KW-0464">Manganese</keyword>
<comment type="caution">
    <text evidence="12">The sequence shown here is derived from an EMBL/GenBank/DDBJ whole genome shotgun (WGS) entry which is preliminary data.</text>
</comment>
<evidence type="ECO:0000313" key="13">
    <source>
        <dbReference type="Proteomes" id="UP001374579"/>
    </source>
</evidence>
<keyword evidence="5" id="KW-0735">Signal-anchor</keyword>
<accession>A0AAN9C405</accession>
<evidence type="ECO:0000256" key="7">
    <source>
        <dbReference type="ARBA" id="ARBA00023034"/>
    </source>
</evidence>
<reference evidence="12 13" key="1">
    <citation type="submission" date="2024-02" db="EMBL/GenBank/DDBJ databases">
        <title>Chromosome-scale genome assembly of the rough periwinkle Littorina saxatilis.</title>
        <authorList>
            <person name="De Jode A."/>
            <person name="Faria R."/>
            <person name="Formenti G."/>
            <person name="Sims Y."/>
            <person name="Smith T.P."/>
            <person name="Tracey A."/>
            <person name="Wood J.M.D."/>
            <person name="Zagrodzka Z.B."/>
            <person name="Johannesson K."/>
            <person name="Butlin R.K."/>
            <person name="Leder E.H."/>
        </authorList>
    </citation>
    <scope>NUCLEOTIDE SEQUENCE [LARGE SCALE GENOMIC DNA]</scope>
    <source>
        <strain evidence="12">Snail1</strain>
        <tissue evidence="12">Muscle</tissue>
    </source>
</reference>
<evidence type="ECO:0000256" key="2">
    <source>
        <dbReference type="ARBA" id="ARBA00005680"/>
    </source>
</evidence>
<organism evidence="12 13">
    <name type="scientific">Littorina saxatilis</name>
    <dbReference type="NCBI Taxonomy" id="31220"/>
    <lineage>
        <taxon>Eukaryota</taxon>
        <taxon>Metazoa</taxon>
        <taxon>Spiralia</taxon>
        <taxon>Lophotrochozoa</taxon>
        <taxon>Mollusca</taxon>
        <taxon>Gastropoda</taxon>
        <taxon>Caenogastropoda</taxon>
        <taxon>Littorinimorpha</taxon>
        <taxon>Littorinoidea</taxon>
        <taxon>Littorinidae</taxon>
        <taxon>Littorina</taxon>
    </lineage>
</organism>
<evidence type="ECO:0000256" key="9">
    <source>
        <dbReference type="ARBA" id="ARBA00023157"/>
    </source>
</evidence>
<dbReference type="Pfam" id="PF00652">
    <property type="entry name" value="Ricin_B_lectin"/>
    <property type="match status" value="1"/>
</dbReference>
<dbReference type="PANTHER" id="PTHR11675:SF43">
    <property type="entry name" value="POLYPEPTIDE N-ACETYLGALACTOSAMINYLTRANSFERASE 1"/>
    <property type="match status" value="1"/>
</dbReference>